<evidence type="ECO:0000259" key="7">
    <source>
        <dbReference type="PROSITE" id="PS50893"/>
    </source>
</evidence>
<dbReference type="PROSITE" id="PS50929">
    <property type="entry name" value="ABC_TM1F"/>
    <property type="match status" value="1"/>
</dbReference>
<organism evidence="9 10">
    <name type="scientific">Ramlibacter pinisoli</name>
    <dbReference type="NCBI Taxonomy" id="2682844"/>
    <lineage>
        <taxon>Bacteria</taxon>
        <taxon>Pseudomonadati</taxon>
        <taxon>Pseudomonadota</taxon>
        <taxon>Betaproteobacteria</taxon>
        <taxon>Burkholderiales</taxon>
        <taxon>Comamonadaceae</taxon>
        <taxon>Ramlibacter</taxon>
    </lineage>
</organism>
<dbReference type="InterPro" id="IPR027417">
    <property type="entry name" value="P-loop_NTPase"/>
</dbReference>
<evidence type="ECO:0000256" key="1">
    <source>
        <dbReference type="ARBA" id="ARBA00004651"/>
    </source>
</evidence>
<keyword evidence="2" id="KW-0813">Transport</keyword>
<reference evidence="9 10" key="1">
    <citation type="submission" date="2019-12" db="EMBL/GenBank/DDBJ databases">
        <authorList>
            <person name="Huq M.A."/>
        </authorList>
    </citation>
    <scope>NUCLEOTIDE SEQUENCE [LARGE SCALE GENOMIC DNA]</scope>
    <source>
        <strain evidence="9 10">MAH-25</strain>
    </source>
</reference>
<dbReference type="SUPFAM" id="SSF52540">
    <property type="entry name" value="P-loop containing nucleoside triphosphate hydrolases"/>
    <property type="match status" value="1"/>
</dbReference>
<dbReference type="RefSeq" id="WP_157399059.1">
    <property type="nucleotide sequence ID" value="NZ_WSEL01000009.1"/>
</dbReference>
<evidence type="ECO:0000256" key="6">
    <source>
        <dbReference type="SAM" id="Phobius"/>
    </source>
</evidence>
<gene>
    <name evidence="9" type="ORF">GON04_15975</name>
</gene>
<dbReference type="Pfam" id="PF06472">
    <property type="entry name" value="ABC_membrane_2"/>
    <property type="match status" value="1"/>
</dbReference>
<feature type="transmembrane region" description="Helical" evidence="6">
    <location>
        <begin position="37"/>
        <end position="58"/>
    </location>
</feature>
<evidence type="ECO:0000259" key="8">
    <source>
        <dbReference type="PROSITE" id="PS50929"/>
    </source>
</evidence>
<dbReference type="PANTHER" id="PTHR11384">
    <property type="entry name" value="ATP-BINDING CASSETTE, SUB-FAMILY D MEMBER"/>
    <property type="match status" value="1"/>
</dbReference>
<dbReference type="Gene3D" id="3.40.50.300">
    <property type="entry name" value="P-loop containing nucleotide triphosphate hydrolases"/>
    <property type="match status" value="1"/>
</dbReference>
<keyword evidence="9" id="KW-0547">Nucleotide-binding</keyword>
<dbReference type="SUPFAM" id="SSF90123">
    <property type="entry name" value="ABC transporter transmembrane region"/>
    <property type="match status" value="1"/>
</dbReference>
<keyword evidence="10" id="KW-1185">Reference proteome</keyword>
<evidence type="ECO:0000256" key="4">
    <source>
        <dbReference type="ARBA" id="ARBA00022989"/>
    </source>
</evidence>
<sequence>MTEFRQILFDRLTWTRWRNAIGAFAGSPDAGRRAKTLFAALLVLLLAINGLNVVNSYVGRDFMTAIERQSMPRFVSMALLYVGVFALSTIVAVLYRFAEERLALLWRDWLTRRLVGLYLEGATYYWLREREFANPDQRIADDVRVFSASTLSLALVLLNTTFTILAFSSVMWSISPLLFGVAVGYAALGSGLTVLFGRKLIGLNYHQADREASLRGELVHLRENAESVAVLHREGRIGARLNRRVDDLVSNARRIISVNRNLGYFTTGYNYLIQIIPALIVAPLFIRGQADFGVITQSAMAFSHLVGAFSLVVTQFQQISGLAVVVARLSDLAASSERVTARSAGGIEIVDGEPRFAWDGLSLRMRRDGTPLLHSLNLVIPAGTHVLVTGSGKGGRMALFRASAGLWRAGEGRILRPPPGEISFIPERPYMPPGTLREAVLPTHHEGAADDATIAAVLHAVGAEETVVRAGGLRAVGDWDELLPLADRQRLAFARVLLAAPRIALLEDPDTLLGTDVAAHLIELLQERSVTVVTFASDEALAANHNLRLTIEAGGKWSTQPIHIERPVT</sequence>
<feature type="transmembrane region" description="Helical" evidence="6">
    <location>
        <begin position="148"/>
        <end position="171"/>
    </location>
</feature>
<dbReference type="Proteomes" id="UP000469385">
    <property type="component" value="Unassembled WGS sequence"/>
</dbReference>
<keyword evidence="3 6" id="KW-0812">Transmembrane</keyword>
<keyword evidence="5 6" id="KW-0472">Membrane</keyword>
<dbReference type="AlphaFoldDB" id="A0A6N8IVZ2"/>
<dbReference type="EMBL" id="WSEL01000009">
    <property type="protein sequence ID" value="MVQ30958.1"/>
    <property type="molecule type" value="Genomic_DNA"/>
</dbReference>
<feature type="transmembrane region" description="Helical" evidence="6">
    <location>
        <begin position="177"/>
        <end position="197"/>
    </location>
</feature>
<feature type="transmembrane region" description="Helical" evidence="6">
    <location>
        <begin position="78"/>
        <end position="98"/>
    </location>
</feature>
<dbReference type="InterPro" id="IPR003439">
    <property type="entry name" value="ABC_transporter-like_ATP-bd"/>
</dbReference>
<evidence type="ECO:0000313" key="9">
    <source>
        <dbReference type="EMBL" id="MVQ30958.1"/>
    </source>
</evidence>
<dbReference type="PROSITE" id="PS50893">
    <property type="entry name" value="ABC_TRANSPORTER_2"/>
    <property type="match status" value="1"/>
</dbReference>
<dbReference type="GO" id="GO:0016887">
    <property type="term" value="F:ATP hydrolysis activity"/>
    <property type="evidence" value="ECO:0007669"/>
    <property type="project" value="InterPro"/>
</dbReference>
<accession>A0A6N8IVZ2</accession>
<dbReference type="GO" id="GO:0005524">
    <property type="term" value="F:ATP binding"/>
    <property type="evidence" value="ECO:0007669"/>
    <property type="project" value="UniProtKB-KW"/>
</dbReference>
<feature type="domain" description="ABC transmembrane type-1" evidence="8">
    <location>
        <begin position="39"/>
        <end position="321"/>
    </location>
</feature>
<dbReference type="InterPro" id="IPR050835">
    <property type="entry name" value="ABC_transporter_sub-D"/>
</dbReference>
<name>A0A6N8IVZ2_9BURK</name>
<evidence type="ECO:0000256" key="5">
    <source>
        <dbReference type="ARBA" id="ARBA00023136"/>
    </source>
</evidence>
<dbReference type="InterPro" id="IPR036640">
    <property type="entry name" value="ABC1_TM_sf"/>
</dbReference>
<protein>
    <submittedName>
        <fullName evidence="9">ABC transporter ATP-binding protein/permease</fullName>
    </submittedName>
</protein>
<dbReference type="Gene3D" id="1.20.1560.10">
    <property type="entry name" value="ABC transporter type 1, transmembrane domain"/>
    <property type="match status" value="1"/>
</dbReference>
<feature type="domain" description="ABC transporter" evidence="7">
    <location>
        <begin position="356"/>
        <end position="566"/>
    </location>
</feature>
<comment type="subcellular location">
    <subcellularLocation>
        <location evidence="1">Cell membrane</location>
        <topology evidence="1">Multi-pass membrane protein</topology>
    </subcellularLocation>
</comment>
<evidence type="ECO:0000256" key="3">
    <source>
        <dbReference type="ARBA" id="ARBA00022692"/>
    </source>
</evidence>
<proteinExistence type="predicted"/>
<dbReference type="GO" id="GO:0140359">
    <property type="term" value="F:ABC-type transporter activity"/>
    <property type="evidence" value="ECO:0007669"/>
    <property type="project" value="InterPro"/>
</dbReference>
<evidence type="ECO:0000256" key="2">
    <source>
        <dbReference type="ARBA" id="ARBA00022448"/>
    </source>
</evidence>
<dbReference type="PANTHER" id="PTHR11384:SF59">
    <property type="entry name" value="LYSOSOMAL COBALAMIN TRANSPORTER ABCD4"/>
    <property type="match status" value="1"/>
</dbReference>
<keyword evidence="4 6" id="KW-1133">Transmembrane helix</keyword>
<keyword evidence="9" id="KW-0067">ATP-binding</keyword>
<dbReference type="InterPro" id="IPR011527">
    <property type="entry name" value="ABC1_TM_dom"/>
</dbReference>
<evidence type="ECO:0000313" key="10">
    <source>
        <dbReference type="Proteomes" id="UP000469385"/>
    </source>
</evidence>
<comment type="caution">
    <text evidence="9">The sequence shown here is derived from an EMBL/GenBank/DDBJ whole genome shotgun (WGS) entry which is preliminary data.</text>
</comment>
<dbReference type="GO" id="GO:0005886">
    <property type="term" value="C:plasma membrane"/>
    <property type="evidence" value="ECO:0007669"/>
    <property type="project" value="UniProtKB-SubCell"/>
</dbReference>
<feature type="transmembrane region" description="Helical" evidence="6">
    <location>
        <begin position="262"/>
        <end position="286"/>
    </location>
</feature>